<dbReference type="Gene3D" id="3.10.310.10">
    <property type="entry name" value="Diaminopimelate Epimerase, Chain A, domain 1"/>
    <property type="match status" value="2"/>
</dbReference>
<dbReference type="InterPro" id="IPR003719">
    <property type="entry name" value="Phenazine_PhzF-like"/>
</dbReference>
<feature type="domain" description="Alpha/beta hydrolase fold-3" evidence="2">
    <location>
        <begin position="56"/>
        <end position="109"/>
    </location>
</feature>
<feature type="active site" evidence="1">
    <location>
        <position position="93"/>
    </location>
</feature>
<dbReference type="Pfam" id="PF07859">
    <property type="entry name" value="Abhydrolase_3"/>
    <property type="match status" value="1"/>
</dbReference>
<evidence type="ECO:0000259" key="2">
    <source>
        <dbReference type="Pfam" id="PF07859"/>
    </source>
</evidence>
<dbReference type="InterPro" id="IPR013094">
    <property type="entry name" value="AB_hydrolase_3"/>
</dbReference>
<organism evidence="3 4">
    <name type="scientific">Actinoallomurus vinaceus</name>
    <dbReference type="NCBI Taxonomy" id="1080074"/>
    <lineage>
        <taxon>Bacteria</taxon>
        <taxon>Bacillati</taxon>
        <taxon>Actinomycetota</taxon>
        <taxon>Actinomycetes</taxon>
        <taxon>Streptosporangiales</taxon>
        <taxon>Thermomonosporaceae</taxon>
        <taxon>Actinoallomurus</taxon>
    </lineage>
</organism>
<dbReference type="NCBIfam" id="TIGR00654">
    <property type="entry name" value="PhzF_family"/>
    <property type="match status" value="1"/>
</dbReference>
<accession>A0ABP8U0L6</accession>
<reference evidence="4" key="1">
    <citation type="journal article" date="2019" name="Int. J. Syst. Evol. Microbiol.">
        <title>The Global Catalogue of Microorganisms (GCM) 10K type strain sequencing project: providing services to taxonomists for standard genome sequencing and annotation.</title>
        <authorList>
            <consortium name="The Broad Institute Genomics Platform"/>
            <consortium name="The Broad Institute Genome Sequencing Center for Infectious Disease"/>
            <person name="Wu L."/>
            <person name="Ma J."/>
        </authorList>
    </citation>
    <scope>NUCLEOTIDE SEQUENCE [LARGE SCALE GENOMIC DNA]</scope>
    <source>
        <strain evidence="4">JCM 17939</strain>
    </source>
</reference>
<dbReference type="PANTHER" id="PTHR13774:SF32">
    <property type="entry name" value="ANTISENSE-ENHANCING SEQUENCE 1"/>
    <property type="match status" value="1"/>
</dbReference>
<keyword evidence="4" id="KW-1185">Reference proteome</keyword>
<proteinExistence type="predicted"/>
<evidence type="ECO:0000256" key="1">
    <source>
        <dbReference type="PROSITE-ProRule" id="PRU10038"/>
    </source>
</evidence>
<comment type="caution">
    <text evidence="3">The sequence shown here is derived from an EMBL/GenBank/DDBJ whole genome shotgun (WGS) entry which is preliminary data.</text>
</comment>
<dbReference type="SUPFAM" id="SSF54506">
    <property type="entry name" value="Diaminopimelate epimerase-like"/>
    <property type="match status" value="1"/>
</dbReference>
<dbReference type="Proteomes" id="UP001501442">
    <property type="component" value="Unassembled WGS sequence"/>
</dbReference>
<evidence type="ECO:0000313" key="4">
    <source>
        <dbReference type="Proteomes" id="UP001501442"/>
    </source>
</evidence>
<gene>
    <name evidence="3" type="ORF">GCM10023196_001140</name>
</gene>
<dbReference type="InterPro" id="IPR029058">
    <property type="entry name" value="AB_hydrolase_fold"/>
</dbReference>
<sequence>MPDDPSLLLQAVDALAGRPDTDRELGSQIRHPGPGMVTEVAQELELRRDDPVPLDRLAPEHPFPAAIEDALSAYRALLDSGEDPSTIAFAGDSAGGGLTVTTCLAAREHVGGVKPADSHGPGGDVEAVTRTSAAWGVGEQGRPLVRIGSGAVFGSANRMGPMTTQREFQQVDVFTDEPYRGNPVAVVLDGEGLSAEEMQRFARWTNLSETTFVLPPTTPDADYRVRIFTPSTELPFAGHPTLGTCHAWLSAAGDRQRDVIVQECGAGMVTVRRTDDGLAFAAPPLVRSGPVDEALVRKIAAMLRIDRDEIVDAQWADNGPHWVALLLADADAVLALRPGDIETLYIGVAGPYPPGSPEAVEVRAFHPTGNGTAEDPVTGSLNASLAEWLLRTGRVTAPYVAGQGTVLGRRGRVHVSVDGDDTIWVGGGTITCVSGRVEL</sequence>
<dbReference type="Gene3D" id="3.40.50.1820">
    <property type="entry name" value="alpha/beta hydrolase"/>
    <property type="match status" value="1"/>
</dbReference>
<name>A0ABP8U0L6_9ACTN</name>
<evidence type="ECO:0000313" key="3">
    <source>
        <dbReference type="EMBL" id="GAA4619775.1"/>
    </source>
</evidence>
<dbReference type="EMBL" id="BAABHK010000001">
    <property type="protein sequence ID" value="GAA4619775.1"/>
    <property type="molecule type" value="Genomic_DNA"/>
</dbReference>
<dbReference type="SUPFAM" id="SSF53474">
    <property type="entry name" value="alpha/beta-Hydrolases"/>
    <property type="match status" value="1"/>
</dbReference>
<dbReference type="PROSITE" id="PS01174">
    <property type="entry name" value="LIPASE_GDXG_SER"/>
    <property type="match status" value="1"/>
</dbReference>
<dbReference type="Pfam" id="PF02567">
    <property type="entry name" value="PhzC-PhzF"/>
    <property type="match status" value="1"/>
</dbReference>
<protein>
    <recommendedName>
        <fullName evidence="2">Alpha/beta hydrolase fold-3 domain-containing protein</fullName>
    </recommendedName>
</protein>
<dbReference type="PANTHER" id="PTHR13774">
    <property type="entry name" value="PHENAZINE BIOSYNTHESIS PROTEIN"/>
    <property type="match status" value="1"/>
</dbReference>
<dbReference type="InterPro" id="IPR033140">
    <property type="entry name" value="Lipase_GDXG_put_SER_AS"/>
</dbReference>